<proteinExistence type="predicted"/>
<reference evidence="1" key="1">
    <citation type="submission" date="2010-07" db="EMBL/GenBank/DDBJ databases">
        <authorList>
            <consortium name="CONSOLIDER consortium CSD2007-00005"/>
            <person name="Guazzaroni M.-E."/>
            <person name="Richter M."/>
            <person name="Garcia-Salamanca A."/>
            <person name="Yarza P."/>
            <person name="Ferrer M."/>
        </authorList>
    </citation>
    <scope>NUCLEOTIDE SEQUENCE</scope>
</reference>
<comment type="caution">
    <text evidence="1">The sequence shown here is derived from an EMBL/GenBank/DDBJ whole genome shotgun (WGS) entry which is preliminary data.</text>
</comment>
<reference evidence="1" key="2">
    <citation type="journal article" date="2011" name="Microb. Ecol.">
        <title>Taxonomic and Functional Metagenomic Profiling of the Microbial Community in the Anoxic Sediment of a Sub-saline Shallow Lake (Laguna de Carrizo, Central Spain).</title>
        <authorList>
            <person name="Ferrer M."/>
            <person name="Guazzaroni M.E."/>
            <person name="Richter M."/>
            <person name="Garcia-Salamanca A."/>
            <person name="Yarza P."/>
            <person name="Suarez-Suarez A."/>
            <person name="Solano J."/>
            <person name="Alcaide M."/>
            <person name="van Dillewijn P."/>
            <person name="Molina-Henares M.A."/>
            <person name="Lopez-Cortes N."/>
            <person name="Al-Ramahi Y."/>
            <person name="Guerrero C."/>
            <person name="Acosta A."/>
            <person name="de Eugenio L.I."/>
            <person name="Martinez V."/>
            <person name="Marques S."/>
            <person name="Rojo F."/>
            <person name="Santero E."/>
            <person name="Genilloud O."/>
            <person name="Perez-Perez J."/>
            <person name="Rossello-Mora R."/>
            <person name="Ramos J.L."/>
        </authorList>
    </citation>
    <scope>NUCLEOTIDE SEQUENCE</scope>
</reference>
<dbReference type="EMBL" id="ADZX01000698">
    <property type="protein sequence ID" value="EFK95682.1"/>
    <property type="molecule type" value="Genomic_DNA"/>
</dbReference>
<organism evidence="1">
    <name type="scientific">sediment metagenome</name>
    <dbReference type="NCBI Taxonomy" id="749907"/>
    <lineage>
        <taxon>unclassified sequences</taxon>
        <taxon>metagenomes</taxon>
        <taxon>ecological metagenomes</taxon>
    </lineage>
</organism>
<protein>
    <submittedName>
        <fullName evidence="1">Membrane protein</fullName>
    </submittedName>
</protein>
<gene>
    <name evidence="1" type="ORF">LDC_2306</name>
</gene>
<sequence length="68" mass="7368">MVYALLKALHVLAVVLWVGGMAFAHFFLRPALATLEPPHRLRLMHVVLAASLLPCCGPWACCWPAGCG</sequence>
<evidence type="ECO:0000313" key="1">
    <source>
        <dbReference type="EMBL" id="EFK95682.1"/>
    </source>
</evidence>
<name>D9PL83_9ZZZZ</name>
<dbReference type="AlphaFoldDB" id="D9PL83"/>
<accession>D9PL83</accession>